<reference evidence="3 4" key="1">
    <citation type="journal article" date="2020" name="BMC Genomics">
        <title>Intraspecific diversification of the crop wild relative Brassica cretica Lam. using demographic model selection.</title>
        <authorList>
            <person name="Kioukis A."/>
            <person name="Michalopoulou V.A."/>
            <person name="Briers L."/>
            <person name="Pirintsos S."/>
            <person name="Studholme D.J."/>
            <person name="Pavlidis P."/>
            <person name="Sarris P.F."/>
        </authorList>
    </citation>
    <scope>NUCLEOTIDE SEQUENCE [LARGE SCALE GENOMIC DNA]</scope>
    <source>
        <strain evidence="4">cv. PFS-1207/04</strain>
    </source>
</reference>
<dbReference type="PANTHER" id="PTHR10857:SF106">
    <property type="entry name" value="C2 DOMAIN-CONTAINING PROTEIN"/>
    <property type="match status" value="1"/>
</dbReference>
<proteinExistence type="predicted"/>
<feature type="region of interest" description="Disordered" evidence="1">
    <location>
        <begin position="1"/>
        <end position="37"/>
    </location>
</feature>
<dbReference type="EMBL" id="QGKV02002055">
    <property type="protein sequence ID" value="KAF3494202.1"/>
    <property type="molecule type" value="Genomic_DNA"/>
</dbReference>
<evidence type="ECO:0000256" key="1">
    <source>
        <dbReference type="SAM" id="MobiDB-lite"/>
    </source>
</evidence>
<accession>A0ABQ7A933</accession>
<gene>
    <name evidence="3" type="ORF">DY000_02056230</name>
</gene>
<dbReference type="PANTHER" id="PTHR10857">
    <property type="entry name" value="COPINE"/>
    <property type="match status" value="1"/>
</dbReference>
<protein>
    <recommendedName>
        <fullName evidence="2">Copine C-terminal domain-containing protein</fullName>
    </recommendedName>
</protein>
<dbReference type="Proteomes" id="UP000266723">
    <property type="component" value="Unassembled WGS sequence"/>
</dbReference>
<evidence type="ECO:0000259" key="2">
    <source>
        <dbReference type="Pfam" id="PF07002"/>
    </source>
</evidence>
<evidence type="ECO:0000313" key="4">
    <source>
        <dbReference type="Proteomes" id="UP000266723"/>
    </source>
</evidence>
<comment type="caution">
    <text evidence="3">The sequence shown here is derived from an EMBL/GenBank/DDBJ whole genome shotgun (WGS) entry which is preliminary data.</text>
</comment>
<sequence length="248" mass="26652">MEIDDPVTNGNTDAVMTESAPPFTPSPPVPASRSSQLTESLKLEHQLLRLEEGSSAENLQMLCSLARIDHLDSADAENITELNNTKLKQDSCGLHAADVVVVGVDGILSAYSIACTDVAQSRPIQFSGVVNRAVDIVSASPHKKYYVLLIITTGAPTDMPATVEALVRGAELPLSVLIVSLGDADLAELENELLAQGGIRDFVKFGSLSDVIDGRLLTAIPKHFISHIRYKRIDPRGSFTDLEILPLL</sequence>
<feature type="domain" description="Copine C-terminal" evidence="2">
    <location>
        <begin position="93"/>
        <end position="213"/>
    </location>
</feature>
<evidence type="ECO:0000313" key="3">
    <source>
        <dbReference type="EMBL" id="KAF3494202.1"/>
    </source>
</evidence>
<name>A0ABQ7A933_BRACR</name>
<organism evidence="3 4">
    <name type="scientific">Brassica cretica</name>
    <name type="common">Mustard</name>
    <dbReference type="NCBI Taxonomy" id="69181"/>
    <lineage>
        <taxon>Eukaryota</taxon>
        <taxon>Viridiplantae</taxon>
        <taxon>Streptophyta</taxon>
        <taxon>Embryophyta</taxon>
        <taxon>Tracheophyta</taxon>
        <taxon>Spermatophyta</taxon>
        <taxon>Magnoliopsida</taxon>
        <taxon>eudicotyledons</taxon>
        <taxon>Gunneridae</taxon>
        <taxon>Pentapetalae</taxon>
        <taxon>rosids</taxon>
        <taxon>malvids</taxon>
        <taxon>Brassicales</taxon>
        <taxon>Brassicaceae</taxon>
        <taxon>Brassiceae</taxon>
        <taxon>Brassica</taxon>
    </lineage>
</organism>
<dbReference type="InterPro" id="IPR045052">
    <property type="entry name" value="Copine"/>
</dbReference>
<dbReference type="InterPro" id="IPR010734">
    <property type="entry name" value="Copine_C"/>
</dbReference>
<keyword evidence="4" id="KW-1185">Reference proteome</keyword>
<dbReference type="Pfam" id="PF07002">
    <property type="entry name" value="Copine"/>
    <property type="match status" value="1"/>
</dbReference>